<reference evidence="1" key="2">
    <citation type="submission" date="2021-01" db="EMBL/GenBank/DDBJ databases">
        <authorList>
            <person name="Schikora-Tamarit M.A."/>
        </authorList>
    </citation>
    <scope>NUCLEOTIDE SEQUENCE</scope>
    <source>
        <strain evidence="1">CBS6075</strain>
    </source>
</reference>
<reference evidence="1" key="1">
    <citation type="journal article" date="2021" name="Open Biol.">
        <title>Shared evolutionary footprints suggest mitochondrial oxidative damage underlies multiple complex I losses in fungi.</title>
        <authorList>
            <person name="Schikora-Tamarit M.A."/>
            <person name="Marcet-Houben M."/>
            <person name="Nosek J."/>
            <person name="Gabaldon T."/>
        </authorList>
    </citation>
    <scope>NUCLEOTIDE SEQUENCE</scope>
    <source>
        <strain evidence="1">CBS6075</strain>
    </source>
</reference>
<accession>A0A9P8SZL2</accession>
<dbReference type="AlphaFoldDB" id="A0A9P8SZL2"/>
<dbReference type="RefSeq" id="XP_046057925.1">
    <property type="nucleotide sequence ID" value="XM_046208813.1"/>
</dbReference>
<dbReference type="EMBL" id="JAEUBE010000511">
    <property type="protein sequence ID" value="KAH3660214.1"/>
    <property type="molecule type" value="Genomic_DNA"/>
</dbReference>
<evidence type="ECO:0000313" key="1">
    <source>
        <dbReference type="EMBL" id="KAH3660214.1"/>
    </source>
</evidence>
<proteinExistence type="predicted"/>
<dbReference type="GeneID" id="70239383"/>
<organism evidence="1 2">
    <name type="scientific">Ogataea philodendri</name>
    <dbReference type="NCBI Taxonomy" id="1378263"/>
    <lineage>
        <taxon>Eukaryota</taxon>
        <taxon>Fungi</taxon>
        <taxon>Dikarya</taxon>
        <taxon>Ascomycota</taxon>
        <taxon>Saccharomycotina</taxon>
        <taxon>Pichiomycetes</taxon>
        <taxon>Pichiales</taxon>
        <taxon>Pichiaceae</taxon>
        <taxon>Ogataea</taxon>
    </lineage>
</organism>
<protein>
    <submittedName>
        <fullName evidence="1">Uncharacterized protein</fullName>
    </submittedName>
</protein>
<gene>
    <name evidence="1" type="ORF">OGAPHI_007419</name>
</gene>
<keyword evidence="2" id="KW-1185">Reference proteome</keyword>
<comment type="caution">
    <text evidence="1">The sequence shown here is derived from an EMBL/GenBank/DDBJ whole genome shotgun (WGS) entry which is preliminary data.</text>
</comment>
<name>A0A9P8SZL2_9ASCO</name>
<sequence length="403" mass="42838">MTLMVFWSRSTSRKSPDRTADRRSITLLRLSTKESRRNVKSPLSVGGVFQRAEKVTNVVGWSVDGSVLVQVPVVKNVLNEWLTGNNQVLDSDFASTLADLGEEVNGLIGVEVGVGEIGSRSHHNDSAKVNQAVLGSSHQSLQSGIVLLLGSAVGSGSVGQQVGVVGKRLVKVLSEPVVVGSQGITCNGSWGSVSWSVIVLDSELLVGLSSVQQVDGLSQFQSSISEILVDLENFGSVDLGWVLGGVGGSVAEVAGGPVGRHFPGVDFVLQNLDSEPSKGHVTKSSFQRRNTCNSGNQEVGVGQVEGWVQTQSSNGGCGIDFTFSGDNLTKRVIVVAMDLRIDWRKTRNGDIVNELELLQEWLGLVAEHVDDENLGLVNFELLIDGFVKTGGLHWVKRGGGSRG</sequence>
<evidence type="ECO:0000313" key="2">
    <source>
        <dbReference type="Proteomes" id="UP000769157"/>
    </source>
</evidence>
<dbReference type="Proteomes" id="UP000769157">
    <property type="component" value="Unassembled WGS sequence"/>
</dbReference>